<name>A0A9D1MCX9_9FIRM</name>
<organism evidence="2 3">
    <name type="scientific">Candidatus Ornithomonoglobus merdipullorum</name>
    <dbReference type="NCBI Taxonomy" id="2840895"/>
    <lineage>
        <taxon>Bacteria</taxon>
        <taxon>Bacillati</taxon>
        <taxon>Bacillota</taxon>
        <taxon>Clostridia</taxon>
        <taxon>Candidatus Ornithomonoglobus</taxon>
    </lineage>
</organism>
<evidence type="ECO:0000313" key="2">
    <source>
        <dbReference type="EMBL" id="HIU57747.1"/>
    </source>
</evidence>
<sequence length="103" mass="11371">MKKLTASALLAGALVFGTAAGAEYYNDLETNSGDPIPIVDIRYGIGFVRGSTRQIRHRLPPPDLRTIFCAERYLPEPTAGNISCRARYIHIRQPKRALSSTLL</sequence>
<reference evidence="2" key="1">
    <citation type="submission" date="2020-10" db="EMBL/GenBank/DDBJ databases">
        <authorList>
            <person name="Gilroy R."/>
        </authorList>
    </citation>
    <scope>NUCLEOTIDE SEQUENCE</scope>
    <source>
        <strain evidence="2">USAMLcec3-3695</strain>
    </source>
</reference>
<protein>
    <submittedName>
        <fullName evidence="2">Uncharacterized protein</fullName>
    </submittedName>
</protein>
<dbReference type="EMBL" id="DVNB01000083">
    <property type="protein sequence ID" value="HIU57747.1"/>
    <property type="molecule type" value="Genomic_DNA"/>
</dbReference>
<reference evidence="2" key="2">
    <citation type="journal article" date="2021" name="PeerJ">
        <title>Extensive microbial diversity within the chicken gut microbiome revealed by metagenomics and culture.</title>
        <authorList>
            <person name="Gilroy R."/>
            <person name="Ravi A."/>
            <person name="Getino M."/>
            <person name="Pursley I."/>
            <person name="Horton D.L."/>
            <person name="Alikhan N.F."/>
            <person name="Baker D."/>
            <person name="Gharbi K."/>
            <person name="Hall N."/>
            <person name="Watson M."/>
            <person name="Adriaenssens E.M."/>
            <person name="Foster-Nyarko E."/>
            <person name="Jarju S."/>
            <person name="Secka A."/>
            <person name="Antonio M."/>
            <person name="Oren A."/>
            <person name="Chaudhuri R.R."/>
            <person name="La Ragione R."/>
            <person name="Hildebrand F."/>
            <person name="Pallen M.J."/>
        </authorList>
    </citation>
    <scope>NUCLEOTIDE SEQUENCE</scope>
    <source>
        <strain evidence="2">USAMLcec3-3695</strain>
    </source>
</reference>
<feature type="signal peptide" evidence="1">
    <location>
        <begin position="1"/>
        <end position="21"/>
    </location>
</feature>
<proteinExistence type="predicted"/>
<feature type="chain" id="PRO_5039696347" evidence="1">
    <location>
        <begin position="22"/>
        <end position="103"/>
    </location>
</feature>
<comment type="caution">
    <text evidence="2">The sequence shown here is derived from an EMBL/GenBank/DDBJ whole genome shotgun (WGS) entry which is preliminary data.</text>
</comment>
<accession>A0A9D1MCX9</accession>
<evidence type="ECO:0000313" key="3">
    <source>
        <dbReference type="Proteomes" id="UP000824109"/>
    </source>
</evidence>
<dbReference type="AlphaFoldDB" id="A0A9D1MCX9"/>
<gene>
    <name evidence="2" type="ORF">IAA61_08070</name>
</gene>
<evidence type="ECO:0000256" key="1">
    <source>
        <dbReference type="SAM" id="SignalP"/>
    </source>
</evidence>
<dbReference type="Proteomes" id="UP000824109">
    <property type="component" value="Unassembled WGS sequence"/>
</dbReference>
<keyword evidence="1" id="KW-0732">Signal</keyword>